<comment type="caution">
    <text evidence="2">The sequence shown here is derived from an EMBL/GenBank/DDBJ whole genome shotgun (WGS) entry which is preliminary data.</text>
</comment>
<keyword evidence="1" id="KW-0812">Transmembrane</keyword>
<dbReference type="Gene3D" id="3.30.2090.10">
    <property type="entry name" value="Multidrug efflux transporter AcrB TolC docking domain, DN and DC subdomains"/>
    <property type="match status" value="2"/>
</dbReference>
<dbReference type="PANTHER" id="PTHR32063">
    <property type="match status" value="1"/>
</dbReference>
<evidence type="ECO:0000313" key="3">
    <source>
        <dbReference type="Proteomes" id="UP000078084"/>
    </source>
</evidence>
<dbReference type="SUPFAM" id="SSF82714">
    <property type="entry name" value="Multidrug efflux transporter AcrB TolC docking domain, DN and DC subdomains"/>
    <property type="match status" value="2"/>
</dbReference>
<dbReference type="AlphaFoldDB" id="A0A171KNF7"/>
<accession>A0A171KNF7</accession>
<feature type="transmembrane region" description="Helical" evidence="1">
    <location>
        <begin position="529"/>
        <end position="548"/>
    </location>
</feature>
<feature type="transmembrane region" description="Helical" evidence="1">
    <location>
        <begin position="389"/>
        <end position="413"/>
    </location>
</feature>
<dbReference type="InterPro" id="IPR027463">
    <property type="entry name" value="AcrB_DN_DC_subdom"/>
</dbReference>
<sequence length="1035" mass="114035">MSHFNLSAWGLRHGALVLFAMLMSLVLGVQAYFQLGRSEDPEMTIMVMTLDVAWPGASTEEMQQQVVEKIQRTLQEVPYYDYVNSYVRPGRATLFLVLKDWAGKEAIHESWYQARKRVGDMLYTLPEGVIGPFFNDDFGDTFGSIYAFHADGFDDATMKQVLLAAREHVLALPDVSKATLLGVQDQRFYLEFSHARLAQLGLSPDQVLASLAQRNIVMPAGTVEGPRARIAARVDGAVRSIEDIENTPVSANGRTFRLGDIATVTRGFIDPPESSMRRDGERVTGLAVSMVEGGDILRLGRQLQETMDAFQRQLPAGIQIEKIVDQPTLVDHSINEFLGHFLLALAIVLAVSLMALGLRTGIVVALSVPLVLGITFFIMWRMGIHLHRVSLGALIIALGLLVDDAIIAVEMMLVKMEQGWDRFRAASFAWTSTAFPMLTGTLITVAGFVPVGFARSSTSEFTQSIFWVVGISLIVSWLVAVLFTPYLGAKLLPDMPAHSGQSKPESPARQRMRRWFASHIDWCVAHRKTVLITTTLAFFASVAAFTLVPKQFFPDSPREEILIDVHLEEGASYAATLSETLAVEQMLRDDARVGHYTAYVGGGAPRFYLALEPELPKLNYAQLIVYPKDIRDTPTLAHELREQLRERFAHIRTRVYLLELGPPVGYPVQFRVRGADPDTVRDIAYQVRDIMRGHPHIRDVNLQWNERTKAVRLVVDQDRAQALGLSTQAIAQTLQTMLSGHTVTQVREGDELIDVVARAVPDERLDAARLDEISLRSASGAVVPLGQVARLQPELEEGGLWLRDRLPTLSVRADVADAQAPDVSAEIEPMLSELRASLPVGYTIDTGGSFEESAKANGAIALVIPLMLLLWAMFLMIQLQSFSRMFMVLLTAPLGMMGVSLGLLITQVPFGFVATLGVIALAGMVMRNAVILVDQIDRDIAQGDPRWEAIIHATMRRTRPVVLTALAAILAMIPLTLSVLWRPMAISIMGGLAVATVLTLFVVPALYAAWFHVRRDEPPAPASGTPSAPDTSTPH</sequence>
<dbReference type="SUPFAM" id="SSF82693">
    <property type="entry name" value="Multidrug efflux transporter AcrB pore domain, PN1, PN2, PC1 and PC2 subdomains"/>
    <property type="match status" value="2"/>
</dbReference>
<name>A0A171KNF7_9BURK</name>
<dbReference type="EMBL" id="LBNE01000015">
    <property type="protein sequence ID" value="KKO70424.1"/>
    <property type="molecule type" value="Genomic_DNA"/>
</dbReference>
<feature type="transmembrane region" description="Helical" evidence="1">
    <location>
        <begin position="465"/>
        <end position="487"/>
    </location>
</feature>
<dbReference type="PANTHER" id="PTHR32063:SF18">
    <property type="entry name" value="CATION EFFLUX SYSTEM PROTEIN"/>
    <property type="match status" value="1"/>
</dbReference>
<dbReference type="SUPFAM" id="SSF82866">
    <property type="entry name" value="Multidrug efflux transporter AcrB transmembrane domain"/>
    <property type="match status" value="2"/>
</dbReference>
<feature type="transmembrane region" description="Helical" evidence="1">
    <location>
        <begin position="987"/>
        <end position="1010"/>
    </location>
</feature>
<protein>
    <submittedName>
        <fullName evidence="2">Multidrug transporter AcrB</fullName>
    </submittedName>
</protein>
<feature type="transmembrane region" description="Helical" evidence="1">
    <location>
        <begin position="859"/>
        <end position="879"/>
    </location>
</feature>
<dbReference type="Gene3D" id="3.30.70.1440">
    <property type="entry name" value="Multidrug efflux transporter AcrB pore domain"/>
    <property type="match status" value="1"/>
</dbReference>
<reference evidence="2 3" key="1">
    <citation type="submission" date="2015-04" db="EMBL/GenBank/DDBJ databases">
        <title>Genome sequence of Kerstersia gyiorum CG1.</title>
        <authorList>
            <person name="Greninger A.L."/>
            <person name="Kozyreva V."/>
            <person name="Chaturvedi V."/>
        </authorList>
    </citation>
    <scope>NUCLEOTIDE SEQUENCE [LARGE SCALE GENOMIC DNA]</scope>
    <source>
        <strain evidence="2 3">CG1</strain>
    </source>
</reference>
<feature type="transmembrane region" description="Helical" evidence="1">
    <location>
        <begin position="337"/>
        <end position="356"/>
    </location>
</feature>
<dbReference type="Pfam" id="PF00873">
    <property type="entry name" value="ACR_tran"/>
    <property type="match status" value="1"/>
</dbReference>
<dbReference type="RefSeq" id="WP_068374885.1">
    <property type="nucleotide sequence ID" value="NZ_LBNE01000015.1"/>
</dbReference>
<dbReference type="STRING" id="206506.AAV32_16265"/>
<evidence type="ECO:0000256" key="1">
    <source>
        <dbReference type="SAM" id="Phobius"/>
    </source>
</evidence>
<dbReference type="GO" id="GO:0005886">
    <property type="term" value="C:plasma membrane"/>
    <property type="evidence" value="ECO:0007669"/>
    <property type="project" value="TreeGrafter"/>
</dbReference>
<feature type="transmembrane region" description="Helical" evidence="1">
    <location>
        <begin position="434"/>
        <end position="453"/>
    </location>
</feature>
<dbReference type="Gene3D" id="3.30.70.1320">
    <property type="entry name" value="Multidrug efflux transporter AcrB pore domain like"/>
    <property type="match status" value="1"/>
</dbReference>
<dbReference type="InterPro" id="IPR001036">
    <property type="entry name" value="Acrflvin-R"/>
</dbReference>
<keyword evidence="3" id="KW-1185">Reference proteome</keyword>
<dbReference type="Gene3D" id="1.20.1640.10">
    <property type="entry name" value="Multidrug efflux transporter AcrB transmembrane domain"/>
    <property type="match status" value="2"/>
</dbReference>
<keyword evidence="1" id="KW-1133">Transmembrane helix</keyword>
<keyword evidence="1" id="KW-0472">Membrane</keyword>
<evidence type="ECO:0000313" key="2">
    <source>
        <dbReference type="EMBL" id="KKO70424.1"/>
    </source>
</evidence>
<feature type="transmembrane region" description="Helical" evidence="1">
    <location>
        <begin position="961"/>
        <end position="981"/>
    </location>
</feature>
<organism evidence="2 3">
    <name type="scientific">Kerstersia gyiorum</name>
    <dbReference type="NCBI Taxonomy" id="206506"/>
    <lineage>
        <taxon>Bacteria</taxon>
        <taxon>Pseudomonadati</taxon>
        <taxon>Pseudomonadota</taxon>
        <taxon>Betaproteobacteria</taxon>
        <taxon>Burkholderiales</taxon>
        <taxon>Alcaligenaceae</taxon>
        <taxon>Kerstersia</taxon>
    </lineage>
</organism>
<proteinExistence type="predicted"/>
<feature type="transmembrane region" description="Helical" evidence="1">
    <location>
        <begin position="363"/>
        <end position="383"/>
    </location>
</feature>
<gene>
    <name evidence="2" type="ORF">AAV32_16265</name>
</gene>
<dbReference type="PRINTS" id="PR00702">
    <property type="entry name" value="ACRIFLAVINRP"/>
</dbReference>
<dbReference type="Gene3D" id="3.30.70.1430">
    <property type="entry name" value="Multidrug efflux transporter AcrB pore domain"/>
    <property type="match status" value="2"/>
</dbReference>
<dbReference type="GO" id="GO:0042910">
    <property type="term" value="F:xenobiotic transmembrane transporter activity"/>
    <property type="evidence" value="ECO:0007669"/>
    <property type="project" value="TreeGrafter"/>
</dbReference>
<dbReference type="PATRIC" id="fig|206506.3.peg.3464"/>
<dbReference type="Proteomes" id="UP000078084">
    <property type="component" value="Unassembled WGS sequence"/>
</dbReference>